<feature type="domain" description="RAI1-like" evidence="9">
    <location>
        <begin position="39"/>
        <end position="393"/>
    </location>
</feature>
<dbReference type="GO" id="GO:0000956">
    <property type="term" value="P:nuclear-transcribed mRNA catabolic process"/>
    <property type="evidence" value="ECO:0007669"/>
    <property type="project" value="TreeGrafter"/>
</dbReference>
<comment type="catalytic activity">
    <reaction evidence="4">
        <text>a 5'-end triphospho-ribonucleoside in mRNA + H2O = a 5'-end phospho-ribonucleoside in mRNA + diphosphate + H(+)</text>
        <dbReference type="Rhea" id="RHEA:78683"/>
        <dbReference type="Rhea" id="RHEA-COMP:15692"/>
        <dbReference type="Rhea" id="RHEA-COMP:17164"/>
        <dbReference type="ChEBI" id="CHEBI:15377"/>
        <dbReference type="ChEBI" id="CHEBI:15378"/>
        <dbReference type="ChEBI" id="CHEBI:33019"/>
        <dbReference type="ChEBI" id="CHEBI:138282"/>
        <dbReference type="ChEBI" id="CHEBI:167618"/>
    </reaction>
    <physiologicalReaction direction="left-to-right" evidence="4">
        <dbReference type="Rhea" id="RHEA:78684"/>
    </physiologicalReaction>
</comment>
<name>A0AA40D575_9PEZI</name>
<dbReference type="EMBL" id="JAUJDW010000006">
    <property type="protein sequence ID" value="KAK0662152.1"/>
    <property type="molecule type" value="Genomic_DNA"/>
</dbReference>
<keyword evidence="7" id="KW-0479">Metal-binding</keyword>
<dbReference type="EC" id="3.6.1.-" evidence="7"/>
<evidence type="ECO:0000313" key="11">
    <source>
        <dbReference type="Proteomes" id="UP001175001"/>
    </source>
</evidence>
<accession>A0AA40D575</accession>
<comment type="catalytic activity">
    <reaction evidence="6">
        <text>a 5'-end NAD(+)-phospho-ribonucleoside in mRNA + H2O = a 5'-end phospho-ribonucleoside in mRNA + NAD(+) + H(+)</text>
        <dbReference type="Rhea" id="RHEA:60880"/>
        <dbReference type="Rhea" id="RHEA-COMP:15692"/>
        <dbReference type="Rhea" id="RHEA-COMP:15698"/>
        <dbReference type="ChEBI" id="CHEBI:15377"/>
        <dbReference type="ChEBI" id="CHEBI:15378"/>
        <dbReference type="ChEBI" id="CHEBI:57540"/>
        <dbReference type="ChEBI" id="CHEBI:138282"/>
        <dbReference type="ChEBI" id="CHEBI:144029"/>
    </reaction>
    <physiologicalReaction direction="left-to-right" evidence="6">
        <dbReference type="Rhea" id="RHEA:60881"/>
    </physiologicalReaction>
</comment>
<organism evidence="10 11">
    <name type="scientific">Lasiodiplodia hormozganensis</name>
    <dbReference type="NCBI Taxonomy" id="869390"/>
    <lineage>
        <taxon>Eukaryota</taxon>
        <taxon>Fungi</taxon>
        <taxon>Dikarya</taxon>
        <taxon>Ascomycota</taxon>
        <taxon>Pezizomycotina</taxon>
        <taxon>Dothideomycetes</taxon>
        <taxon>Dothideomycetes incertae sedis</taxon>
        <taxon>Botryosphaeriales</taxon>
        <taxon>Botryosphaeriaceae</taxon>
        <taxon>Lasiodiplodia</taxon>
    </lineage>
</organism>
<keyword evidence="7" id="KW-0539">Nucleus</keyword>
<evidence type="ECO:0000256" key="8">
    <source>
        <dbReference type="SAM" id="MobiDB-lite"/>
    </source>
</evidence>
<evidence type="ECO:0000256" key="3">
    <source>
        <dbReference type="ARBA" id="ARBA00044676"/>
    </source>
</evidence>
<keyword evidence="7" id="KW-0547">Nucleotide-binding</keyword>
<protein>
    <recommendedName>
        <fullName evidence="7">Decapping nuclease</fullName>
        <ecNumber evidence="7">3.6.1.-</ecNumber>
    </recommendedName>
</protein>
<comment type="subcellular location">
    <subcellularLocation>
        <location evidence="7">Nucleus</location>
    </subcellularLocation>
</comment>
<feature type="region of interest" description="Disordered" evidence="8">
    <location>
        <begin position="408"/>
        <end position="444"/>
    </location>
</feature>
<keyword evidence="7" id="KW-0694">RNA-binding</keyword>
<dbReference type="GO" id="GO:0000166">
    <property type="term" value="F:nucleotide binding"/>
    <property type="evidence" value="ECO:0007669"/>
    <property type="project" value="UniProtKB-KW"/>
</dbReference>
<dbReference type="Pfam" id="PF08652">
    <property type="entry name" value="RAI1"/>
    <property type="match status" value="1"/>
</dbReference>
<proteinExistence type="inferred from homology"/>
<evidence type="ECO:0000256" key="5">
    <source>
        <dbReference type="ARBA" id="ARBA00046211"/>
    </source>
</evidence>
<dbReference type="GO" id="GO:0005829">
    <property type="term" value="C:cytosol"/>
    <property type="evidence" value="ECO:0007669"/>
    <property type="project" value="TreeGrafter"/>
</dbReference>
<dbReference type="InterPro" id="IPR013961">
    <property type="entry name" value="RAI1"/>
</dbReference>
<dbReference type="GO" id="GO:0046872">
    <property type="term" value="F:metal ion binding"/>
    <property type="evidence" value="ECO:0007669"/>
    <property type="project" value="UniProtKB-KW"/>
</dbReference>
<dbReference type="GO" id="GO:0034353">
    <property type="term" value="F:mRNA 5'-diphosphatase activity"/>
    <property type="evidence" value="ECO:0007669"/>
    <property type="project" value="TreeGrafter"/>
</dbReference>
<dbReference type="Proteomes" id="UP001175001">
    <property type="component" value="Unassembled WGS sequence"/>
</dbReference>
<dbReference type="GO" id="GO:0004518">
    <property type="term" value="F:nuclease activity"/>
    <property type="evidence" value="ECO:0007669"/>
    <property type="project" value="UniProtKB-KW"/>
</dbReference>
<dbReference type="GO" id="GO:0005634">
    <property type="term" value="C:nucleus"/>
    <property type="evidence" value="ECO:0007669"/>
    <property type="project" value="UniProtKB-SubCell"/>
</dbReference>
<evidence type="ECO:0000259" key="9">
    <source>
        <dbReference type="Pfam" id="PF08652"/>
    </source>
</evidence>
<dbReference type="InterPro" id="IPR039039">
    <property type="entry name" value="RAI1-like_fam"/>
</dbReference>
<dbReference type="PANTHER" id="PTHR12395:SF9">
    <property type="entry name" value="DECAPPING AND EXORIBONUCLEASE PROTEIN"/>
    <property type="match status" value="1"/>
</dbReference>
<dbReference type="PANTHER" id="PTHR12395">
    <property type="entry name" value="DOM-3 RELATED"/>
    <property type="match status" value="1"/>
</dbReference>
<keyword evidence="7" id="KW-0540">Nuclease</keyword>
<dbReference type="GO" id="GO:0003723">
    <property type="term" value="F:RNA binding"/>
    <property type="evidence" value="ECO:0007669"/>
    <property type="project" value="UniProtKB-KW"/>
</dbReference>
<gene>
    <name evidence="10" type="primary">rai1</name>
    <name evidence="10" type="ORF">DIS24_g1883</name>
</gene>
<evidence type="ECO:0000256" key="2">
    <source>
        <dbReference type="ARBA" id="ARBA00006562"/>
    </source>
</evidence>
<evidence type="ECO:0000313" key="10">
    <source>
        <dbReference type="EMBL" id="KAK0662152.1"/>
    </source>
</evidence>
<evidence type="ECO:0000256" key="4">
    <source>
        <dbReference type="ARBA" id="ARBA00044692"/>
    </source>
</evidence>
<keyword evidence="11" id="KW-1185">Reference proteome</keyword>
<comment type="similarity">
    <text evidence="2 7">Belongs to the DXO/Dom3Z family.</text>
</comment>
<evidence type="ECO:0000256" key="7">
    <source>
        <dbReference type="RuleBase" id="RU367113"/>
    </source>
</evidence>
<reference evidence="10" key="1">
    <citation type="submission" date="2023-06" db="EMBL/GenBank/DDBJ databases">
        <title>Multi-omics analyses reveal the molecular pathogenesis toolkit of Lasiodiplodia hormozganensis, a cross-kingdom pathogen.</title>
        <authorList>
            <person name="Felix C."/>
            <person name="Meneses R."/>
            <person name="Goncalves M.F.M."/>
            <person name="Tilleman L."/>
            <person name="Duarte A.S."/>
            <person name="Jorrin-Novo J.V."/>
            <person name="Van De Peer Y."/>
            <person name="Deforce D."/>
            <person name="Van Nieuwerburgh F."/>
            <person name="Esteves A.C."/>
            <person name="Alves A."/>
        </authorList>
    </citation>
    <scope>NUCLEOTIDE SEQUENCE</scope>
    <source>
        <strain evidence="10">CBS 339.90</strain>
    </source>
</reference>
<keyword evidence="7" id="KW-0378">Hydrolase</keyword>
<evidence type="ECO:0000256" key="1">
    <source>
        <dbReference type="ARBA" id="ARBA00001968"/>
    </source>
</evidence>
<comment type="catalytic activity">
    <reaction evidence="3">
        <text>a 5'-end (N(7)-methyl 5'-triphosphoguanosine)-ribonucleoside-ribonucleotide in mRNA + H2O = a (N(7)-methyl 5'-triphosphoguanosine)-nucleoside + a 5'-end phospho-ribonucleoside in mRNA + H(+)</text>
        <dbReference type="Rhea" id="RHEA:66928"/>
        <dbReference type="Rhea" id="RHEA-COMP:15692"/>
        <dbReference type="Rhea" id="RHEA-COMP:17313"/>
        <dbReference type="ChEBI" id="CHEBI:15377"/>
        <dbReference type="ChEBI" id="CHEBI:15378"/>
        <dbReference type="ChEBI" id="CHEBI:138282"/>
        <dbReference type="ChEBI" id="CHEBI:172876"/>
        <dbReference type="ChEBI" id="CHEBI:172877"/>
    </reaction>
    <physiologicalReaction direction="left-to-right" evidence="3">
        <dbReference type="Rhea" id="RHEA:66929"/>
    </physiologicalReaction>
</comment>
<dbReference type="GO" id="GO:0110155">
    <property type="term" value="P:NAD-cap decapping"/>
    <property type="evidence" value="ECO:0007669"/>
    <property type="project" value="TreeGrafter"/>
</dbReference>
<comment type="cofactor">
    <cofactor evidence="1 7">
        <name>a divalent metal cation</name>
        <dbReference type="ChEBI" id="CHEBI:60240"/>
    </cofactor>
</comment>
<comment type="function">
    <text evidence="5">Decapping enzyme for NAD-capped RNAs: specifically hydrolyzes the nicotinamide adenine dinucleotide (NAD) cap from a subset of RNAs by removing the entire NAD moiety from the 5'-end of an NAD-capped RNA. The NAD-cap is present at the 5'-end of some RNAs and snoRNAs. In contrast to the canonical 5'-end N7 methylguanosine (m7G) cap, the NAD cap promotes mRNA decay. Also acts as a non-canonical decapping enzyme that removes the entire cap structure of m7G capped or incompletely capped RNAs. Has decapping activity toward incomplete 5'-end m7G cap mRNAs such as unmethylated 5'-end-capped RNA (cap0), while it has no activity toward 2'-O-ribose methylated m7G cap (cap1). Also possesses RNA 5'-pyrophosphohydrolase activity by hydrolyzing the 5'-end triphosphate to release pyrophosphates. Stimulates exoribonuclease activity of Rat1, allowing it to degrade RNAs with stable secondary structure more effectively.</text>
</comment>
<comment type="caution">
    <text evidence="10">The sequence shown here is derived from an EMBL/GenBank/DDBJ whole genome shotgun (WGS) entry which is preliminary data.</text>
</comment>
<sequence>MSGTDAGGPAEGQPFVVDFNVDPNANAHQFSDRPRNIHRPQEIAEFSYDEDHQIHLDARSLSYYYPPQPLGAEHNIYLDKGVESFRRLDDTQDSHLTGLLAAIMGMEKKQNQKTNAHFIAYRGMITNLLAMPYQRLDEWAMNATFYDGTIFIEEDKAAKFEKKAREAGQQDRGPGQQRRETLQYYYGFKFETLYTIPDIWDNVSRDEIESRDDKVVSNYAQYCSIVKTGVGNIDMVIGGEVDCIWDSKIEGAKHHNYVELKTTEWLDENRLPPQQWQRKMLNYDRRKLKYWAQSYLIGCPTVIVGKKDTDGHIHMPLEVLKTNNIPAAVRNTSGAWNSVVCVQTLGAFLEWLDSHIRDSSGVWKLVKYRNNPMIRLIHIEPTGTGEILTDEFKAHRLVLAQSSLLDRLERHPSAEEADGGGGGDKMDTEDGDGGGGGDKMDTET</sequence>
<evidence type="ECO:0000256" key="6">
    <source>
        <dbReference type="ARBA" id="ARBA00048124"/>
    </source>
</evidence>
<dbReference type="AlphaFoldDB" id="A0AA40D575"/>